<feature type="region of interest" description="Disordered" evidence="1">
    <location>
        <begin position="393"/>
        <end position="449"/>
    </location>
</feature>
<keyword evidence="3" id="KW-1185">Reference proteome</keyword>
<comment type="caution">
    <text evidence="2">The sequence shown here is derived from an EMBL/GenBank/DDBJ whole genome shotgun (WGS) entry which is preliminary data.</text>
</comment>
<feature type="compositionally biased region" description="Basic and acidic residues" evidence="1">
    <location>
        <begin position="101"/>
        <end position="111"/>
    </location>
</feature>
<dbReference type="AlphaFoldDB" id="A0AAI9YAL2"/>
<feature type="compositionally biased region" description="Low complexity" evidence="1">
    <location>
        <begin position="148"/>
        <end position="170"/>
    </location>
</feature>
<feature type="compositionally biased region" description="Basic and acidic residues" evidence="1">
    <location>
        <begin position="491"/>
        <end position="500"/>
    </location>
</feature>
<name>A0AAI9YAL2_9PEZI</name>
<gene>
    <name evidence="2" type="ORF">CCUS01_02889</name>
</gene>
<organism evidence="2 3">
    <name type="scientific">Colletotrichum cuscutae</name>
    <dbReference type="NCBI Taxonomy" id="1209917"/>
    <lineage>
        <taxon>Eukaryota</taxon>
        <taxon>Fungi</taxon>
        <taxon>Dikarya</taxon>
        <taxon>Ascomycota</taxon>
        <taxon>Pezizomycotina</taxon>
        <taxon>Sordariomycetes</taxon>
        <taxon>Hypocreomycetidae</taxon>
        <taxon>Glomerellales</taxon>
        <taxon>Glomerellaceae</taxon>
        <taxon>Colletotrichum</taxon>
        <taxon>Colletotrichum acutatum species complex</taxon>
    </lineage>
</organism>
<feature type="region of interest" description="Disordered" evidence="1">
    <location>
        <begin position="64"/>
        <end position="239"/>
    </location>
</feature>
<sequence length="685" mass="75602">MASFVSQVMSFEPRRLYNEVLPPAKDFSSFTSQTIPSISIPHTCSQPSLRMSGATVVDLTHLGDESTDWSTSDSESPNDEPQLIHSNQPSQPSQPNEANEANEHINDRDSEVTNEPSINRDNEHTAHLIPCSPSNMVRPAKKKATQRPPLNLSGLSNSSPVPSGSASSSKSNKKKATAPKSANVTKNTGASKPNNSTKRASVSQPANAKENPSVVSSAKNTKQTNQSQLSDPDQVPEVVATEGVEASDKIAMRTKIQQLIEALKNVNGIQHAITDEMMSDIQDLIDVPLFPTTTGWVSCTVYRSIQDQSKGEVGISESTLWAAAIRCVALEQSINNNGSLKGRNDIRKVLASMEDVIYNIFRPENGEQIDIQAQVEPFTPMPDWLICQSPNSIKMKKQSGKSTSNLEPSGENDKESNELQQPDESELDDQENENDTTEHQQAYDDHANHDNRLIRAGSTDIRNILAARRWMGQGRPSTTPPIKHNVPILNRPEKRPREESVTSTVSDLFHKRKRLLRGESEISVNTPSEIAESPGRPQSTNSSARNIRPQTNQQTLHFDKEGSYEALKAENQDIYKDDIIAPQSGTTTTTGFKQTALRLFDEDSEDSEEEKPWESTEKTDTDRRPRPLTGAEQVEAKLRIVNALKGLPFRQRAEVLFESVIGLIMEMGVDPSGRIEECVADLSNN</sequence>
<proteinExistence type="predicted"/>
<feature type="region of interest" description="Disordered" evidence="1">
    <location>
        <begin position="600"/>
        <end position="630"/>
    </location>
</feature>
<dbReference type="EMBL" id="MPDP01000024">
    <property type="protein sequence ID" value="KAK1493588.1"/>
    <property type="molecule type" value="Genomic_DNA"/>
</dbReference>
<feature type="compositionally biased region" description="Polar residues" evidence="1">
    <location>
        <begin position="184"/>
        <end position="206"/>
    </location>
</feature>
<reference evidence="2" key="1">
    <citation type="submission" date="2016-11" db="EMBL/GenBank/DDBJ databases">
        <title>The genome sequence of Colletotrichum cuscutae.</title>
        <authorList>
            <person name="Baroncelli R."/>
        </authorList>
    </citation>
    <scope>NUCLEOTIDE SEQUENCE</scope>
    <source>
        <strain evidence="2">IMI 304802</strain>
    </source>
</reference>
<feature type="compositionally biased region" description="Polar residues" evidence="1">
    <location>
        <begin position="536"/>
        <end position="549"/>
    </location>
</feature>
<evidence type="ECO:0000256" key="1">
    <source>
        <dbReference type="SAM" id="MobiDB-lite"/>
    </source>
</evidence>
<dbReference type="Proteomes" id="UP001239213">
    <property type="component" value="Unassembled WGS sequence"/>
</dbReference>
<evidence type="ECO:0000313" key="2">
    <source>
        <dbReference type="EMBL" id="KAK1493588.1"/>
    </source>
</evidence>
<feature type="compositionally biased region" description="Acidic residues" evidence="1">
    <location>
        <begin position="421"/>
        <end position="435"/>
    </location>
</feature>
<protein>
    <submittedName>
        <fullName evidence="2">Uncharacterized protein</fullName>
    </submittedName>
</protein>
<feature type="compositionally biased region" description="Polar residues" evidence="1">
    <location>
        <begin position="84"/>
        <end position="99"/>
    </location>
</feature>
<feature type="region of interest" description="Disordered" evidence="1">
    <location>
        <begin position="519"/>
        <end position="549"/>
    </location>
</feature>
<feature type="region of interest" description="Disordered" evidence="1">
    <location>
        <begin position="472"/>
        <end position="505"/>
    </location>
</feature>
<feature type="compositionally biased region" description="Polar residues" evidence="1">
    <location>
        <begin position="213"/>
        <end position="231"/>
    </location>
</feature>
<evidence type="ECO:0000313" key="3">
    <source>
        <dbReference type="Proteomes" id="UP001239213"/>
    </source>
</evidence>
<accession>A0AAI9YAL2</accession>
<feature type="compositionally biased region" description="Basic and acidic residues" evidence="1">
    <location>
        <begin position="610"/>
        <end position="625"/>
    </location>
</feature>
<feature type="compositionally biased region" description="Basic and acidic residues" evidence="1">
    <location>
        <begin position="436"/>
        <end position="449"/>
    </location>
</feature>